<dbReference type="InterPro" id="IPR037883">
    <property type="entry name" value="Knr4/Smi1-like_sf"/>
</dbReference>
<dbReference type="InterPro" id="IPR018958">
    <property type="entry name" value="Knr4/Smi1-like_dom"/>
</dbReference>
<dbReference type="Pfam" id="PF09346">
    <property type="entry name" value="SMI1_KNR4"/>
    <property type="match status" value="1"/>
</dbReference>
<reference evidence="2 3" key="1">
    <citation type="journal article" date="2019" name="ACS Chem. Biol.">
        <title>Identification and Mobilization of a Cryptic Antibiotic Biosynthesis Gene Locus from a Human-Pathogenic Nocardia Isolate.</title>
        <authorList>
            <person name="Herisse M."/>
            <person name="Ishida K."/>
            <person name="Porter J.L."/>
            <person name="Howden B."/>
            <person name="Hertweck C."/>
            <person name="Stinear T.P."/>
            <person name="Pidot S.J."/>
        </authorList>
    </citation>
    <scope>NUCLEOTIDE SEQUENCE [LARGE SCALE GENOMIC DNA]</scope>
    <source>
        <strain evidence="2 3">AUSMDU00012717</strain>
    </source>
</reference>
<evidence type="ECO:0000313" key="3">
    <source>
        <dbReference type="Proteomes" id="UP000503540"/>
    </source>
</evidence>
<protein>
    <recommendedName>
        <fullName evidence="1">Knr4/Smi1-like domain-containing protein</fullName>
    </recommendedName>
</protein>
<name>A0A6G9YIG0_9NOCA</name>
<dbReference type="SMART" id="SM00860">
    <property type="entry name" value="SMI1_KNR4"/>
    <property type="match status" value="1"/>
</dbReference>
<accession>A0A6G9YIG0</accession>
<dbReference type="KEGG" id="nah:F5544_25635"/>
<dbReference type="SUPFAM" id="SSF160631">
    <property type="entry name" value="SMI1/KNR4-like"/>
    <property type="match status" value="1"/>
</dbReference>
<dbReference type="RefSeq" id="WP_167475587.1">
    <property type="nucleotide sequence ID" value="NZ_CP046172.1"/>
</dbReference>
<dbReference type="EMBL" id="CP046172">
    <property type="protein sequence ID" value="QIS12981.1"/>
    <property type="molecule type" value="Genomic_DNA"/>
</dbReference>
<evidence type="ECO:0000313" key="2">
    <source>
        <dbReference type="EMBL" id="QIS12981.1"/>
    </source>
</evidence>
<dbReference type="AlphaFoldDB" id="A0A6G9YIG0"/>
<dbReference type="Proteomes" id="UP000503540">
    <property type="component" value="Chromosome"/>
</dbReference>
<sequence length="552" mass="59893">MTELTEQVEKLAREFAESGATAGTLELHSGMGVSYRDVVGALAPVLPDTSAISATVRAELGAGSNDMVQMRLRLSGDSYEFQYRCQTPHSDNEFGWDFARQLIFDPAYRYPGHAIPIPSTDAAPDDRPTDPELVATVAGLVREYVELRTRQSGSAPRLGTGNTEAEIAAAEARIGLRLPEDLRALYRVVSHEYDDRGLLTFTALLPLAAVATAHLNDDAETAGVDYGYGTIGAWKDSLFAGFDHTVFESWPHGVVRRISRSPKWVIIGTSDRDVTAVDLAPGPMGVSGQVIKFEPDGWYPASRQDESVLAVLRRTVESLRPGGPEVEYFDHTYHRRHEAYLRAGESVAGLPDPTAVQDLAIDGDSFDAAELTSLPLLRALRLRVESVRSSVPHTIPLERVVMHGSRIELEPLAGHPALWDITLSGAAEPVRIGPLATLPSLQRLDISKIEVCDLEAVAALPALRMLVATAPQWRLLRDRGAVPAGLAAAELAGDAAFDDEIAWAAGFGVDPATASLPVVRGALTNVLRRTEPFDYDAHMRELMNRMGHHPQA</sequence>
<gene>
    <name evidence="2" type="ORF">F5544_25635</name>
</gene>
<organism evidence="2 3">
    <name type="scientific">Nocardia arthritidis</name>
    <dbReference type="NCBI Taxonomy" id="228602"/>
    <lineage>
        <taxon>Bacteria</taxon>
        <taxon>Bacillati</taxon>
        <taxon>Actinomycetota</taxon>
        <taxon>Actinomycetes</taxon>
        <taxon>Mycobacteriales</taxon>
        <taxon>Nocardiaceae</taxon>
        <taxon>Nocardia</taxon>
    </lineage>
</organism>
<proteinExistence type="predicted"/>
<evidence type="ECO:0000259" key="1">
    <source>
        <dbReference type="SMART" id="SM00860"/>
    </source>
</evidence>
<keyword evidence="3" id="KW-1185">Reference proteome</keyword>
<feature type="domain" description="Knr4/Smi1-like" evidence="1">
    <location>
        <begin position="161"/>
        <end position="314"/>
    </location>
</feature>